<keyword evidence="1" id="KW-0732">Signal</keyword>
<feature type="chain" id="PRO_5043697151" description="Transporter" evidence="1">
    <location>
        <begin position="35"/>
        <end position="309"/>
    </location>
</feature>
<evidence type="ECO:0008006" key="4">
    <source>
        <dbReference type="Google" id="ProtNLM"/>
    </source>
</evidence>
<reference evidence="2" key="1">
    <citation type="journal article" date="2016" name="Front. Microbiol.">
        <title>Genome Sequence of the Piezophilic, Mesophilic Sulfate-Reducing Bacterium Desulfovibrio indicus J2T.</title>
        <authorList>
            <person name="Cao J."/>
            <person name="Maignien L."/>
            <person name="Shao Z."/>
            <person name="Alain K."/>
            <person name="Jebbar M."/>
        </authorList>
    </citation>
    <scope>NUCLEOTIDE SEQUENCE</scope>
    <source>
        <strain evidence="2">DSM 16372</strain>
    </source>
</reference>
<name>A0AAV4ZVN8_9HYPH</name>
<feature type="signal peptide" evidence="1">
    <location>
        <begin position="1"/>
        <end position="34"/>
    </location>
</feature>
<gene>
    <name evidence="2" type="ORF">BHAOGJBA_6200</name>
</gene>
<evidence type="ECO:0000256" key="1">
    <source>
        <dbReference type="SAM" id="SignalP"/>
    </source>
</evidence>
<sequence length="309" mass="31970">MRVGMGQGSVLGKVARGLAPVLSCLLAGALPAPAQDRPTARENAAPAGLDSEHLFGFVEGSDIGVPGEVEFEFEATGRSGRGGGRFRAVDGGLVLKIPLDASFRIAPGIGFHRFAAAGVPGLADRGTGGLSGAFLETRLRLIDRREGPFGLTLNVVPSVGRVDTGSGLPAESYGLDAALLADWEIVPGSLVAAVNLGFSLAAARLDGSGERLRGSGLELAGALAYEAGPGLFVGAEARYAQAFEGLGLDRFSGRAVYLGPTLYATLTPQAWASFTWSFQVAGSAEGAPRPLDLTNFDRHQTRLRFGLSF</sequence>
<dbReference type="RefSeq" id="WP_238232115.1">
    <property type="nucleotide sequence ID" value="NZ_BPQO01000052.1"/>
</dbReference>
<evidence type="ECO:0000313" key="3">
    <source>
        <dbReference type="Proteomes" id="UP001055247"/>
    </source>
</evidence>
<evidence type="ECO:0000313" key="2">
    <source>
        <dbReference type="EMBL" id="GJD92644.1"/>
    </source>
</evidence>
<comment type="caution">
    <text evidence="2">The sequence shown here is derived from an EMBL/GenBank/DDBJ whole genome shotgun (WGS) entry which is preliminary data.</text>
</comment>
<keyword evidence="3" id="KW-1185">Reference proteome</keyword>
<accession>A0AAV4ZVN8</accession>
<proteinExistence type="predicted"/>
<dbReference type="Proteomes" id="UP001055247">
    <property type="component" value="Unassembled WGS sequence"/>
</dbReference>
<dbReference type="EMBL" id="BPQO01000052">
    <property type="protein sequence ID" value="GJD92644.1"/>
    <property type="molecule type" value="Genomic_DNA"/>
</dbReference>
<protein>
    <recommendedName>
        <fullName evidence="4">Transporter</fullName>
    </recommendedName>
</protein>
<dbReference type="AlphaFoldDB" id="A0AAV4ZVN8"/>
<organism evidence="2 3">
    <name type="scientific">Methylobacterium hispanicum</name>
    <dbReference type="NCBI Taxonomy" id="270350"/>
    <lineage>
        <taxon>Bacteria</taxon>
        <taxon>Pseudomonadati</taxon>
        <taxon>Pseudomonadota</taxon>
        <taxon>Alphaproteobacteria</taxon>
        <taxon>Hyphomicrobiales</taxon>
        <taxon>Methylobacteriaceae</taxon>
        <taxon>Methylobacterium</taxon>
    </lineage>
</organism>
<reference evidence="2" key="2">
    <citation type="submission" date="2021-08" db="EMBL/GenBank/DDBJ databases">
        <authorList>
            <person name="Tani A."/>
            <person name="Ola A."/>
            <person name="Ogura Y."/>
            <person name="Katsura K."/>
            <person name="Hayashi T."/>
        </authorList>
    </citation>
    <scope>NUCLEOTIDE SEQUENCE</scope>
    <source>
        <strain evidence="2">DSM 16372</strain>
    </source>
</reference>